<feature type="transmembrane region" description="Helical" evidence="8">
    <location>
        <begin position="243"/>
        <end position="261"/>
    </location>
</feature>
<keyword evidence="2" id="KW-0813">Transport</keyword>
<evidence type="ECO:0000256" key="6">
    <source>
        <dbReference type="ARBA" id="ARBA00022989"/>
    </source>
</evidence>
<dbReference type="CDD" id="cd06579">
    <property type="entry name" value="TM_PBP1_transp_AraH_like"/>
    <property type="match status" value="1"/>
</dbReference>
<evidence type="ECO:0000256" key="3">
    <source>
        <dbReference type="ARBA" id="ARBA00022475"/>
    </source>
</evidence>
<feature type="transmembrane region" description="Helical" evidence="8">
    <location>
        <begin position="268"/>
        <end position="287"/>
    </location>
</feature>
<reference evidence="9 10" key="1">
    <citation type="submission" date="2019-02" db="EMBL/GenBank/DDBJ databases">
        <title>Siculibacillus lacustris gen. nov., sp. nov., a new rosette-forming bacterium isolated from a freshwater crater lake (Lake St. Ana, Romania).</title>
        <authorList>
            <person name="Felfoldi T."/>
            <person name="Marton Z."/>
            <person name="Szabo A."/>
            <person name="Mentes A."/>
            <person name="Boka K."/>
            <person name="Marialigeti K."/>
            <person name="Mathe I."/>
            <person name="Koncz M."/>
            <person name="Schumann P."/>
            <person name="Toth E."/>
        </authorList>
    </citation>
    <scope>NUCLEOTIDE SEQUENCE [LARGE SCALE GENOMIC DNA]</scope>
    <source>
        <strain evidence="9 10">SA-279</strain>
    </source>
</reference>
<name>A0A4Q9VLM2_9HYPH</name>
<dbReference type="GO" id="GO:0022857">
    <property type="term" value="F:transmembrane transporter activity"/>
    <property type="evidence" value="ECO:0007669"/>
    <property type="project" value="InterPro"/>
</dbReference>
<evidence type="ECO:0000256" key="5">
    <source>
        <dbReference type="ARBA" id="ARBA00022692"/>
    </source>
</evidence>
<keyword evidence="4" id="KW-0997">Cell inner membrane</keyword>
<feature type="transmembrane region" description="Helical" evidence="8">
    <location>
        <begin position="67"/>
        <end position="89"/>
    </location>
</feature>
<evidence type="ECO:0000313" key="10">
    <source>
        <dbReference type="Proteomes" id="UP000292781"/>
    </source>
</evidence>
<dbReference type="RefSeq" id="WP_131310609.1">
    <property type="nucleotide sequence ID" value="NZ_SJFN01000025.1"/>
</dbReference>
<gene>
    <name evidence="9" type="ORF">EYW49_15915</name>
</gene>
<evidence type="ECO:0000256" key="1">
    <source>
        <dbReference type="ARBA" id="ARBA00004651"/>
    </source>
</evidence>
<dbReference type="InterPro" id="IPR001851">
    <property type="entry name" value="ABC_transp_permease"/>
</dbReference>
<feature type="transmembrane region" description="Helical" evidence="8">
    <location>
        <begin position="164"/>
        <end position="185"/>
    </location>
</feature>
<dbReference type="AlphaFoldDB" id="A0A4Q9VLM2"/>
<keyword evidence="7 8" id="KW-0472">Membrane</keyword>
<keyword evidence="3" id="KW-1003">Cell membrane</keyword>
<dbReference type="EMBL" id="SJFN01000025">
    <property type="protein sequence ID" value="TBW35511.1"/>
    <property type="molecule type" value="Genomic_DNA"/>
</dbReference>
<dbReference type="Proteomes" id="UP000292781">
    <property type="component" value="Unassembled WGS sequence"/>
</dbReference>
<sequence>MTDAIGSRTDGSRRRFALAGAAALAVAAFTAFGFGDATGLLRSVAHQVPELGLLVLAMALPMMAGGINLAIVAIANLSAVATALAFARLGGDGLVAPLALAFGLAVGGGCGALIGALVAHARIDPVVASLGGLMVASGVGILVTNGSAVTGLPDFVAAAADRTVFGLPLMTLVFLAATALVALLVHRAPFGRRLSAVGHNAQASLYSGVDVARVHLTVYTLSGILSALAGLVMLSRFNSARMGYGDSYLLVTLLAAVLGGVDPKGGRGAVWATVAAILTLQISASGLNLLGASQHAASVAWGGILIAKLALDRIRA</sequence>
<feature type="transmembrane region" description="Helical" evidence="8">
    <location>
        <begin position="126"/>
        <end position="144"/>
    </location>
</feature>
<evidence type="ECO:0000256" key="4">
    <source>
        <dbReference type="ARBA" id="ARBA00022519"/>
    </source>
</evidence>
<dbReference type="PANTHER" id="PTHR32196:SF21">
    <property type="entry name" value="ABC TRANSPORTER PERMEASE PROTEIN YPHD-RELATED"/>
    <property type="match status" value="1"/>
</dbReference>
<evidence type="ECO:0000256" key="7">
    <source>
        <dbReference type="ARBA" id="ARBA00023136"/>
    </source>
</evidence>
<feature type="transmembrane region" description="Helical" evidence="8">
    <location>
        <begin position="16"/>
        <end position="34"/>
    </location>
</feature>
<dbReference type="GO" id="GO:0005886">
    <property type="term" value="C:plasma membrane"/>
    <property type="evidence" value="ECO:0007669"/>
    <property type="project" value="UniProtKB-SubCell"/>
</dbReference>
<keyword evidence="5 8" id="KW-0812">Transmembrane</keyword>
<comment type="subcellular location">
    <subcellularLocation>
        <location evidence="1">Cell membrane</location>
        <topology evidence="1">Multi-pass membrane protein</topology>
    </subcellularLocation>
</comment>
<dbReference type="OrthoDB" id="7947581at2"/>
<feature type="transmembrane region" description="Helical" evidence="8">
    <location>
        <begin position="95"/>
        <end position="119"/>
    </location>
</feature>
<protein>
    <submittedName>
        <fullName evidence="9">ABC transporter permease</fullName>
    </submittedName>
</protein>
<organism evidence="9 10">
    <name type="scientific">Siculibacillus lacustris</name>
    <dbReference type="NCBI Taxonomy" id="1549641"/>
    <lineage>
        <taxon>Bacteria</taxon>
        <taxon>Pseudomonadati</taxon>
        <taxon>Pseudomonadota</taxon>
        <taxon>Alphaproteobacteria</taxon>
        <taxon>Hyphomicrobiales</taxon>
        <taxon>Ancalomicrobiaceae</taxon>
        <taxon>Siculibacillus</taxon>
    </lineage>
</organism>
<feature type="transmembrane region" description="Helical" evidence="8">
    <location>
        <begin position="216"/>
        <end position="237"/>
    </location>
</feature>
<keyword evidence="6 8" id="KW-1133">Transmembrane helix</keyword>
<evidence type="ECO:0000256" key="2">
    <source>
        <dbReference type="ARBA" id="ARBA00022448"/>
    </source>
</evidence>
<evidence type="ECO:0000313" key="9">
    <source>
        <dbReference type="EMBL" id="TBW35511.1"/>
    </source>
</evidence>
<proteinExistence type="predicted"/>
<keyword evidence="10" id="KW-1185">Reference proteome</keyword>
<comment type="caution">
    <text evidence="9">The sequence shown here is derived from an EMBL/GenBank/DDBJ whole genome shotgun (WGS) entry which is preliminary data.</text>
</comment>
<evidence type="ECO:0000256" key="8">
    <source>
        <dbReference type="SAM" id="Phobius"/>
    </source>
</evidence>
<dbReference type="Pfam" id="PF02653">
    <property type="entry name" value="BPD_transp_2"/>
    <property type="match status" value="1"/>
</dbReference>
<dbReference type="PANTHER" id="PTHR32196">
    <property type="entry name" value="ABC TRANSPORTER PERMEASE PROTEIN YPHD-RELATED-RELATED"/>
    <property type="match status" value="1"/>
</dbReference>
<accession>A0A4Q9VLM2</accession>